<evidence type="ECO:0000256" key="3">
    <source>
        <dbReference type="ARBA" id="ARBA00022475"/>
    </source>
</evidence>
<name>A0A9X3WTI3_9BACI</name>
<keyword evidence="3" id="KW-1003">Cell membrane</keyword>
<dbReference type="Pfam" id="PF00892">
    <property type="entry name" value="EamA"/>
    <property type="match status" value="2"/>
</dbReference>
<feature type="transmembrane region" description="Helical" evidence="7">
    <location>
        <begin position="93"/>
        <end position="114"/>
    </location>
</feature>
<feature type="transmembrane region" description="Helical" evidence="7">
    <location>
        <begin position="178"/>
        <end position="199"/>
    </location>
</feature>
<feature type="transmembrane region" description="Helical" evidence="7">
    <location>
        <begin position="246"/>
        <end position="265"/>
    </location>
</feature>
<evidence type="ECO:0000256" key="5">
    <source>
        <dbReference type="ARBA" id="ARBA00022989"/>
    </source>
</evidence>
<keyword evidence="5 7" id="KW-1133">Transmembrane helix</keyword>
<feature type="transmembrane region" description="Helical" evidence="7">
    <location>
        <begin position="32"/>
        <end position="51"/>
    </location>
</feature>
<dbReference type="SUPFAM" id="SSF103481">
    <property type="entry name" value="Multidrug resistance efflux transporter EmrE"/>
    <property type="match status" value="2"/>
</dbReference>
<keyword evidence="10" id="KW-1185">Reference proteome</keyword>
<dbReference type="AlphaFoldDB" id="A0A9X3WTI3"/>
<evidence type="ECO:0000313" key="9">
    <source>
        <dbReference type="EMBL" id="MDC3425235.1"/>
    </source>
</evidence>
<evidence type="ECO:0000256" key="6">
    <source>
        <dbReference type="ARBA" id="ARBA00023136"/>
    </source>
</evidence>
<evidence type="ECO:0000256" key="2">
    <source>
        <dbReference type="ARBA" id="ARBA00007362"/>
    </source>
</evidence>
<evidence type="ECO:0000313" key="10">
    <source>
        <dbReference type="Proteomes" id="UP001145050"/>
    </source>
</evidence>
<protein>
    <submittedName>
        <fullName evidence="9">DMT family transporter</fullName>
    </submittedName>
</protein>
<feature type="transmembrane region" description="Helical" evidence="7">
    <location>
        <begin position="271"/>
        <end position="288"/>
    </location>
</feature>
<comment type="caution">
    <text evidence="9">The sequence shown here is derived from an EMBL/GenBank/DDBJ whole genome shotgun (WGS) entry which is preliminary data.</text>
</comment>
<feature type="transmembrane region" description="Helical" evidence="7">
    <location>
        <begin position="211"/>
        <end position="234"/>
    </location>
</feature>
<dbReference type="InterPro" id="IPR037185">
    <property type="entry name" value="EmrE-like"/>
</dbReference>
<feature type="domain" description="EamA" evidence="8">
    <location>
        <begin position="152"/>
        <end position="288"/>
    </location>
</feature>
<gene>
    <name evidence="9" type="ORF">NC797_12045</name>
</gene>
<evidence type="ECO:0000256" key="1">
    <source>
        <dbReference type="ARBA" id="ARBA00004651"/>
    </source>
</evidence>
<keyword evidence="6 7" id="KW-0472">Membrane</keyword>
<feature type="domain" description="EamA" evidence="8">
    <location>
        <begin position="5"/>
        <end position="137"/>
    </location>
</feature>
<accession>A0A9X3WTI3</accession>
<feature type="transmembrane region" description="Helical" evidence="7">
    <location>
        <begin position="67"/>
        <end position="87"/>
    </location>
</feature>
<dbReference type="PANTHER" id="PTHR32322:SF18">
    <property type="entry name" value="S-ADENOSYLMETHIONINE_S-ADENOSYLHOMOCYSTEINE TRANSPORTER"/>
    <property type="match status" value="1"/>
</dbReference>
<evidence type="ECO:0000256" key="7">
    <source>
        <dbReference type="SAM" id="Phobius"/>
    </source>
</evidence>
<evidence type="ECO:0000256" key="4">
    <source>
        <dbReference type="ARBA" id="ARBA00022692"/>
    </source>
</evidence>
<dbReference type="InterPro" id="IPR050638">
    <property type="entry name" value="AA-Vitamin_Transporters"/>
</dbReference>
<dbReference type="PANTHER" id="PTHR32322">
    <property type="entry name" value="INNER MEMBRANE TRANSPORTER"/>
    <property type="match status" value="1"/>
</dbReference>
<feature type="transmembrane region" description="Helical" evidence="7">
    <location>
        <begin position="121"/>
        <end position="142"/>
    </location>
</feature>
<evidence type="ECO:0000259" key="8">
    <source>
        <dbReference type="Pfam" id="PF00892"/>
    </source>
</evidence>
<proteinExistence type="inferred from homology"/>
<dbReference type="InterPro" id="IPR000620">
    <property type="entry name" value="EamA_dom"/>
</dbReference>
<comment type="subcellular location">
    <subcellularLocation>
        <location evidence="1">Cell membrane</location>
        <topology evidence="1">Multi-pass membrane protein</topology>
    </subcellularLocation>
</comment>
<dbReference type="GO" id="GO:0005886">
    <property type="term" value="C:plasma membrane"/>
    <property type="evidence" value="ECO:0007669"/>
    <property type="project" value="UniProtKB-SubCell"/>
</dbReference>
<feature type="transmembrane region" description="Helical" evidence="7">
    <location>
        <begin position="154"/>
        <end position="171"/>
    </location>
</feature>
<reference evidence="9" key="1">
    <citation type="submission" date="2022-06" db="EMBL/GenBank/DDBJ databases">
        <title>Aquibacillus sp. a new bacterium isolated from soil saline samples.</title>
        <authorList>
            <person name="Galisteo C."/>
            <person name="De La Haba R."/>
            <person name="Sanchez-Porro C."/>
            <person name="Ventosa A."/>
        </authorList>
    </citation>
    <scope>NUCLEOTIDE SEQUENCE</scope>
    <source>
        <strain evidence="9">3ASR75-11</strain>
    </source>
</reference>
<dbReference type="EMBL" id="JAMQKB010000012">
    <property type="protein sequence ID" value="MDC3425235.1"/>
    <property type="molecule type" value="Genomic_DNA"/>
</dbReference>
<dbReference type="RefSeq" id="WP_272437042.1">
    <property type="nucleotide sequence ID" value="NZ_JAMQKB010000012.1"/>
</dbReference>
<keyword evidence="4 7" id="KW-0812">Transmembrane</keyword>
<dbReference type="Proteomes" id="UP001145050">
    <property type="component" value="Unassembled WGS sequence"/>
</dbReference>
<comment type="similarity">
    <text evidence="2">Belongs to the EamA transporter family.</text>
</comment>
<organism evidence="9 10">
    <name type="scientific">Terrihalobacillus insolitus</name>
    <dbReference type="NCBI Taxonomy" id="2950438"/>
    <lineage>
        <taxon>Bacteria</taxon>
        <taxon>Bacillati</taxon>
        <taxon>Bacillota</taxon>
        <taxon>Bacilli</taxon>
        <taxon>Bacillales</taxon>
        <taxon>Bacillaceae</taxon>
        <taxon>Terrihalobacillus</taxon>
    </lineage>
</organism>
<sequence>MKNPYVLLLFTTIFYSGNLLVGKPVSNEIPPLTLTLFRFIIAFFVVLPLGFKEWRNNPALWKKEWKPLLALSLTGLVFFNVLVYLSLNYTTPVNAAIVESSTPIFALLLGFILYKEKFTKIQLFGVSLSLIGVFTVITKGSLDVILNLSFNPGDLTMLLAMVVWSIYSIFVKQHNHKFPTYGALLVMIMSSFVFLIPMATIEYTQLGSITWSPSVILGLLYLGIFPSVVALIAWNTAVNQLGPSQSSIFLNFIPVFTMIGAVLFLGEPIKILQLIGAIMVISGVMITTSKRARLEQTKVKAS</sequence>
<dbReference type="Gene3D" id="1.10.3730.20">
    <property type="match status" value="2"/>
</dbReference>